<evidence type="ECO:0000256" key="2">
    <source>
        <dbReference type="SAM" id="MobiDB-lite"/>
    </source>
</evidence>
<dbReference type="EMBL" id="LSSN01000378">
    <property type="protein sequence ID" value="OMJ24262.1"/>
    <property type="molecule type" value="Genomic_DNA"/>
</dbReference>
<feature type="coiled-coil region" evidence="1">
    <location>
        <begin position="14"/>
        <end position="44"/>
    </location>
</feature>
<organism evidence="3 4">
    <name type="scientific">Smittium culicis</name>
    <dbReference type="NCBI Taxonomy" id="133412"/>
    <lineage>
        <taxon>Eukaryota</taxon>
        <taxon>Fungi</taxon>
        <taxon>Fungi incertae sedis</taxon>
        <taxon>Zoopagomycota</taxon>
        <taxon>Kickxellomycotina</taxon>
        <taxon>Harpellomycetes</taxon>
        <taxon>Harpellales</taxon>
        <taxon>Legeriomycetaceae</taxon>
        <taxon>Smittium</taxon>
    </lineage>
</organism>
<evidence type="ECO:0000313" key="3">
    <source>
        <dbReference type="EMBL" id="OMJ24262.1"/>
    </source>
</evidence>
<reference evidence="3 4" key="1">
    <citation type="submission" date="2017-01" db="EMBL/GenBank/DDBJ databases">
        <authorList>
            <person name="Mah S.A."/>
            <person name="Swanson W.J."/>
            <person name="Moy G.W."/>
            <person name="Vacquier V.D."/>
        </authorList>
    </citation>
    <scope>NUCLEOTIDE SEQUENCE [LARGE SCALE GENOMIC DNA]</scope>
    <source>
        <strain evidence="3 4">GSMNP</strain>
    </source>
</reference>
<evidence type="ECO:0000256" key="1">
    <source>
        <dbReference type="SAM" id="Coils"/>
    </source>
</evidence>
<protein>
    <submittedName>
        <fullName evidence="3">Kanadaptin</fullName>
    </submittedName>
</protein>
<feature type="compositionally biased region" description="Basic and acidic residues" evidence="2">
    <location>
        <begin position="192"/>
        <end position="204"/>
    </location>
</feature>
<keyword evidence="4" id="KW-1185">Reference proteome</keyword>
<proteinExistence type="predicted"/>
<feature type="compositionally biased region" description="Basic and acidic residues" evidence="2">
    <location>
        <begin position="90"/>
        <end position="110"/>
    </location>
</feature>
<dbReference type="OrthoDB" id="5598265at2759"/>
<evidence type="ECO:0000313" key="4">
    <source>
        <dbReference type="Proteomes" id="UP000187283"/>
    </source>
</evidence>
<sequence length="204" mass="21674">MDDEVDSYVLALQKDSLAESINSLKKELSNLEDEREENNQLVEIARPKTSLSMVGGKDKEETKIEVGEVEKRKAGVSQPSLASFISKGQEGGDKGSEGIELGTSEKKIGLEVETISESGADAVGGGDGDGDGGESGVGLMKKRRKVGPSMVTISGNGSSSEQTKTRPASGSKNVYEMEDMNEVWVPPSGQKGDGRTHLNDKYGY</sequence>
<accession>A0A1R1YBH7</accession>
<dbReference type="Proteomes" id="UP000187283">
    <property type="component" value="Unassembled WGS sequence"/>
</dbReference>
<comment type="caution">
    <text evidence="3">The sequence shown here is derived from an EMBL/GenBank/DDBJ whole genome shotgun (WGS) entry which is preliminary data.</text>
</comment>
<dbReference type="AlphaFoldDB" id="A0A1R1YBH7"/>
<gene>
    <name evidence="3" type="ORF">AYI70_g1706</name>
</gene>
<feature type="compositionally biased region" description="Polar residues" evidence="2">
    <location>
        <begin position="151"/>
        <end position="172"/>
    </location>
</feature>
<keyword evidence="1" id="KW-0175">Coiled coil</keyword>
<feature type="region of interest" description="Disordered" evidence="2">
    <location>
        <begin position="70"/>
        <end position="204"/>
    </location>
</feature>
<name>A0A1R1YBH7_9FUNG</name>